<dbReference type="AlphaFoldDB" id="A0A165MCB5"/>
<feature type="transmembrane region" description="Helical" evidence="1">
    <location>
        <begin position="12"/>
        <end position="36"/>
    </location>
</feature>
<accession>A0A165MCB5</accession>
<evidence type="ECO:0000256" key="1">
    <source>
        <dbReference type="SAM" id="Phobius"/>
    </source>
</evidence>
<gene>
    <name evidence="2" type="ORF">EXIGLDRAFT_267860</name>
</gene>
<organism evidence="2 3">
    <name type="scientific">Exidia glandulosa HHB12029</name>
    <dbReference type="NCBI Taxonomy" id="1314781"/>
    <lineage>
        <taxon>Eukaryota</taxon>
        <taxon>Fungi</taxon>
        <taxon>Dikarya</taxon>
        <taxon>Basidiomycota</taxon>
        <taxon>Agaricomycotina</taxon>
        <taxon>Agaricomycetes</taxon>
        <taxon>Auriculariales</taxon>
        <taxon>Exidiaceae</taxon>
        <taxon>Exidia</taxon>
    </lineage>
</organism>
<dbReference type="OrthoDB" id="3046318at2759"/>
<keyword evidence="1" id="KW-0472">Membrane</keyword>
<keyword evidence="1" id="KW-1133">Transmembrane helix</keyword>
<feature type="transmembrane region" description="Helical" evidence="1">
    <location>
        <begin position="87"/>
        <end position="109"/>
    </location>
</feature>
<evidence type="ECO:0000313" key="2">
    <source>
        <dbReference type="EMBL" id="KZV99057.1"/>
    </source>
</evidence>
<keyword evidence="3" id="KW-1185">Reference proteome</keyword>
<protein>
    <recommendedName>
        <fullName evidence="4">G-protein coupled receptors family 2 profile 2 domain-containing protein</fullName>
    </recommendedName>
</protein>
<sequence>MPNRATLNATTGQIVAFFVLCNIGQILLLAFLATAFLSTSIKRRDGTVLNLCASMALWAIGANLLLYAGHFPTGHYEPHEPQFPICLAQAVIIYTSISAAATSVFALVLHLWFSVHFTSLDSMSRWRGPFLVGLPWFIGGIMFIVSLARGLQARDTVILARDAVYCSVGDPVFVLSHPTRAAA</sequence>
<feature type="transmembrane region" description="Helical" evidence="1">
    <location>
        <begin position="130"/>
        <end position="151"/>
    </location>
</feature>
<evidence type="ECO:0008006" key="4">
    <source>
        <dbReference type="Google" id="ProtNLM"/>
    </source>
</evidence>
<evidence type="ECO:0000313" key="3">
    <source>
        <dbReference type="Proteomes" id="UP000077266"/>
    </source>
</evidence>
<dbReference type="Proteomes" id="UP000077266">
    <property type="component" value="Unassembled WGS sequence"/>
</dbReference>
<feature type="transmembrane region" description="Helical" evidence="1">
    <location>
        <begin position="48"/>
        <end position="67"/>
    </location>
</feature>
<dbReference type="InParanoid" id="A0A165MCB5"/>
<name>A0A165MCB5_EXIGL</name>
<reference evidence="2 3" key="1">
    <citation type="journal article" date="2016" name="Mol. Biol. Evol.">
        <title>Comparative Genomics of Early-Diverging Mushroom-Forming Fungi Provides Insights into the Origins of Lignocellulose Decay Capabilities.</title>
        <authorList>
            <person name="Nagy L.G."/>
            <person name="Riley R."/>
            <person name="Tritt A."/>
            <person name="Adam C."/>
            <person name="Daum C."/>
            <person name="Floudas D."/>
            <person name="Sun H."/>
            <person name="Yadav J.S."/>
            <person name="Pangilinan J."/>
            <person name="Larsson K.H."/>
            <person name="Matsuura K."/>
            <person name="Barry K."/>
            <person name="Labutti K."/>
            <person name="Kuo R."/>
            <person name="Ohm R.A."/>
            <person name="Bhattacharya S.S."/>
            <person name="Shirouzu T."/>
            <person name="Yoshinaga Y."/>
            <person name="Martin F.M."/>
            <person name="Grigoriev I.V."/>
            <person name="Hibbett D.S."/>
        </authorList>
    </citation>
    <scope>NUCLEOTIDE SEQUENCE [LARGE SCALE GENOMIC DNA]</scope>
    <source>
        <strain evidence="2 3">HHB12029</strain>
    </source>
</reference>
<dbReference type="EMBL" id="KV425913">
    <property type="protein sequence ID" value="KZV99057.1"/>
    <property type="molecule type" value="Genomic_DNA"/>
</dbReference>
<proteinExistence type="predicted"/>
<keyword evidence="1" id="KW-0812">Transmembrane</keyword>